<protein>
    <submittedName>
        <fullName evidence="2">Uncharacterized protein</fullName>
    </submittedName>
</protein>
<dbReference type="GO" id="GO:0006952">
    <property type="term" value="P:defense response"/>
    <property type="evidence" value="ECO:0007669"/>
    <property type="project" value="UniProtKB-KW"/>
</dbReference>
<evidence type="ECO:0000313" key="2">
    <source>
        <dbReference type="EMBL" id="RRT50257.1"/>
    </source>
</evidence>
<gene>
    <name evidence="2" type="ORF">B296_00011483</name>
</gene>
<dbReference type="Proteomes" id="UP000287651">
    <property type="component" value="Unassembled WGS sequence"/>
</dbReference>
<evidence type="ECO:0000256" key="1">
    <source>
        <dbReference type="SAM" id="MobiDB-lite"/>
    </source>
</evidence>
<dbReference type="AlphaFoldDB" id="A0A426YF02"/>
<name>A0A426YF02_ENSVE</name>
<accession>A0A426YF02</accession>
<dbReference type="Gene3D" id="1.20.5.4130">
    <property type="match status" value="1"/>
</dbReference>
<organism evidence="2 3">
    <name type="scientific">Ensete ventricosum</name>
    <name type="common">Abyssinian banana</name>
    <name type="synonym">Musa ensete</name>
    <dbReference type="NCBI Taxonomy" id="4639"/>
    <lineage>
        <taxon>Eukaryota</taxon>
        <taxon>Viridiplantae</taxon>
        <taxon>Streptophyta</taxon>
        <taxon>Embryophyta</taxon>
        <taxon>Tracheophyta</taxon>
        <taxon>Spermatophyta</taxon>
        <taxon>Magnoliopsida</taxon>
        <taxon>Liliopsida</taxon>
        <taxon>Zingiberales</taxon>
        <taxon>Musaceae</taxon>
        <taxon>Ensete</taxon>
    </lineage>
</organism>
<sequence>MSTISRENKNERSLTKPRWPAVHLPDGRRNQERLRGLPAFYPSEVLFEKVIAAAVDEFRLLEDDKLVRYWLAKLKDVAYDMDELLDKCAAAKIRWEMEMESRAALRDAGRWLLLRFLLAQELGKYSDQDEHRANEKLVVSFNPVKLELAGTVK</sequence>
<dbReference type="EMBL" id="AMZH03012868">
    <property type="protein sequence ID" value="RRT50257.1"/>
    <property type="molecule type" value="Genomic_DNA"/>
</dbReference>
<dbReference type="GO" id="GO:0000166">
    <property type="term" value="F:nucleotide binding"/>
    <property type="evidence" value="ECO:0007669"/>
    <property type="project" value="UniProtKB-KW"/>
</dbReference>
<evidence type="ECO:0000313" key="3">
    <source>
        <dbReference type="Proteomes" id="UP000287651"/>
    </source>
</evidence>
<comment type="caution">
    <text evidence="2">The sequence shown here is derived from an EMBL/GenBank/DDBJ whole genome shotgun (WGS) entry which is preliminary data.</text>
</comment>
<feature type="compositionally biased region" description="Basic and acidic residues" evidence="1">
    <location>
        <begin position="1"/>
        <end position="14"/>
    </location>
</feature>
<reference evidence="2 3" key="1">
    <citation type="journal article" date="2014" name="Agronomy (Basel)">
        <title>A Draft Genome Sequence for Ensete ventricosum, the Drought-Tolerant Tree Against Hunger.</title>
        <authorList>
            <person name="Harrison J."/>
            <person name="Moore K.A."/>
            <person name="Paszkiewicz K."/>
            <person name="Jones T."/>
            <person name="Grant M."/>
            <person name="Ambacheew D."/>
            <person name="Muzemil S."/>
            <person name="Studholme D.J."/>
        </authorList>
    </citation>
    <scope>NUCLEOTIDE SEQUENCE [LARGE SCALE GENOMIC DNA]</scope>
</reference>
<proteinExistence type="predicted"/>
<feature type="region of interest" description="Disordered" evidence="1">
    <location>
        <begin position="1"/>
        <end position="20"/>
    </location>
</feature>